<evidence type="ECO:0000313" key="4">
    <source>
        <dbReference type="Proteomes" id="UP000435877"/>
    </source>
</evidence>
<dbReference type="EMBL" id="CACSIK010000002">
    <property type="protein sequence ID" value="CAA0106687.1"/>
    <property type="molecule type" value="Genomic_DNA"/>
</dbReference>
<dbReference type="OrthoDB" id="9812842at2"/>
<dbReference type="InterPro" id="IPR029069">
    <property type="entry name" value="HotDog_dom_sf"/>
</dbReference>
<dbReference type="SUPFAM" id="SSF54637">
    <property type="entry name" value="Thioesterase/thiol ester dehydrase-isomerase"/>
    <property type="match status" value="1"/>
</dbReference>
<protein>
    <recommendedName>
        <fullName evidence="1">ApeI dehydratase-like domain-containing protein</fullName>
    </recommendedName>
</protein>
<dbReference type="Gene3D" id="3.10.129.10">
    <property type="entry name" value="Hotdog Thioesterase"/>
    <property type="match status" value="1"/>
</dbReference>
<reference evidence="4 5" key="1">
    <citation type="submission" date="2019-11" db="EMBL/GenBank/DDBJ databases">
        <authorList>
            <person name="Holert J."/>
        </authorList>
    </citation>
    <scope>NUCLEOTIDE SEQUENCE [LARGE SCALE GENOMIC DNA]</scope>
    <source>
        <strain evidence="2">BC3_2A</strain>
        <strain evidence="3">SB11_1A</strain>
    </source>
</reference>
<feature type="domain" description="ApeI dehydratase-like" evidence="1">
    <location>
        <begin position="8"/>
        <end position="85"/>
    </location>
</feature>
<dbReference type="Proteomes" id="UP000435877">
    <property type="component" value="Unassembled WGS sequence"/>
</dbReference>
<proteinExistence type="predicted"/>
<sequence length="116" mass="12895">MTVTNNAASHRISDQHPALPGHFPNRPIVPAVVILSTLFNELADKYPNWQLCGIKKLKLLLPLQANQAFTVSFDDIKNNGLRFKCWIEDPTPMPIEAATPSTLMAEGHLKLKPARV</sequence>
<dbReference type="Pfam" id="PF22818">
    <property type="entry name" value="ApeI-like"/>
    <property type="match status" value="1"/>
</dbReference>
<dbReference type="AlphaFoldDB" id="A0A5S9PR35"/>
<keyword evidence="4" id="KW-1185">Reference proteome</keyword>
<evidence type="ECO:0000313" key="2">
    <source>
        <dbReference type="EMBL" id="CAA0106526.1"/>
    </source>
</evidence>
<name>A0A5S9PR35_9GAMM</name>
<dbReference type="Proteomes" id="UP000439591">
    <property type="component" value="Unassembled WGS sequence"/>
</dbReference>
<evidence type="ECO:0000313" key="3">
    <source>
        <dbReference type="EMBL" id="CAA0106687.1"/>
    </source>
</evidence>
<dbReference type="RefSeq" id="WP_159269678.1">
    <property type="nucleotide sequence ID" value="NZ_CACSIK010000002.1"/>
</dbReference>
<evidence type="ECO:0000313" key="5">
    <source>
        <dbReference type="Proteomes" id="UP000439591"/>
    </source>
</evidence>
<organism evidence="2 5">
    <name type="scientific">Zhongshania aliphaticivorans</name>
    <dbReference type="NCBI Taxonomy" id="1470434"/>
    <lineage>
        <taxon>Bacteria</taxon>
        <taxon>Pseudomonadati</taxon>
        <taxon>Pseudomonadota</taxon>
        <taxon>Gammaproteobacteria</taxon>
        <taxon>Cellvibrionales</taxon>
        <taxon>Spongiibacteraceae</taxon>
        <taxon>Zhongshania</taxon>
    </lineage>
</organism>
<dbReference type="InterPro" id="IPR054545">
    <property type="entry name" value="ApeI-like"/>
</dbReference>
<evidence type="ECO:0000259" key="1">
    <source>
        <dbReference type="Pfam" id="PF22818"/>
    </source>
</evidence>
<gene>
    <name evidence="3" type="ORF">IHBHHGIJ_02979</name>
    <name evidence="2" type="ORF">KFEGEMFD_02352</name>
</gene>
<accession>A0A5S9PR35</accession>
<dbReference type="EMBL" id="CACSIM010000003">
    <property type="protein sequence ID" value="CAA0106526.1"/>
    <property type="molecule type" value="Genomic_DNA"/>
</dbReference>